<protein>
    <recommendedName>
        <fullName evidence="1">NAD(P)-binding domain-containing protein</fullName>
    </recommendedName>
</protein>
<dbReference type="EMBL" id="CAJNNV010025645">
    <property type="protein sequence ID" value="CAE8615506.1"/>
    <property type="molecule type" value="Genomic_DNA"/>
</dbReference>
<feature type="domain" description="NAD(P)-binding" evidence="1">
    <location>
        <begin position="90"/>
        <end position="309"/>
    </location>
</feature>
<dbReference type="EMBL" id="CAJNNW010033251">
    <property type="protein sequence ID" value="CAE8717878.1"/>
    <property type="molecule type" value="Genomic_DNA"/>
</dbReference>
<proteinExistence type="predicted"/>
<comment type="caution">
    <text evidence="3">The sequence shown here is derived from an EMBL/GenBank/DDBJ whole genome shotgun (WGS) entry which is preliminary data.</text>
</comment>
<name>A0A813L0I3_POLGL</name>
<keyword evidence="5" id="KW-1185">Reference proteome</keyword>
<sequence>MARVLGTSGRSGVRSGGKLGARFLSSVTLAALMLTVSMHPRRLQDDNFTLARSWRPSQPCRSRATASGASPASGARELALLLPGSVAVIGATGKLGREVVSELLANGCQQVIAISRDLDKAKDQFAEAEQAAGQRLKLLSCDAGDGNALAAACEGADAAVWCVSGGAGGDPLSQFFGFVEKTFSMATLDERGLKALGELFVDTSDGPPKVVMVSSAAVTRPMWSEEKKQRLPGCADIPIVRLNPDGILDKKVKAEDVLRESSARYSVVRPVGLKDEWRGRPVLTQGDVAVGRISRADLAKVLVELLVEPEASGKTFEVLAVAGYPANAGGYGSTLATLRRDDELLDEAAVTATYHVLQQLLPGEKQDSAGLAMGQTYEQIDVGEVGRLGKRGEEVVPSRVA</sequence>
<evidence type="ECO:0000259" key="1">
    <source>
        <dbReference type="Pfam" id="PF13460"/>
    </source>
</evidence>
<dbReference type="PANTHER" id="PTHR15020">
    <property type="entry name" value="FLAVIN REDUCTASE-RELATED"/>
    <property type="match status" value="1"/>
</dbReference>
<evidence type="ECO:0000313" key="3">
    <source>
        <dbReference type="EMBL" id="CAE8717878.1"/>
    </source>
</evidence>
<evidence type="ECO:0000313" key="4">
    <source>
        <dbReference type="Proteomes" id="UP000626109"/>
    </source>
</evidence>
<dbReference type="SUPFAM" id="SSF51735">
    <property type="entry name" value="NAD(P)-binding Rossmann-fold domains"/>
    <property type="match status" value="1"/>
</dbReference>
<dbReference type="Gene3D" id="3.40.50.720">
    <property type="entry name" value="NAD(P)-binding Rossmann-like Domain"/>
    <property type="match status" value="1"/>
</dbReference>
<dbReference type="InterPro" id="IPR016040">
    <property type="entry name" value="NAD(P)-bd_dom"/>
</dbReference>
<evidence type="ECO:0000313" key="2">
    <source>
        <dbReference type="EMBL" id="CAE8615506.1"/>
    </source>
</evidence>
<evidence type="ECO:0000313" key="5">
    <source>
        <dbReference type="Proteomes" id="UP000654075"/>
    </source>
</evidence>
<dbReference type="OMA" id="AAIWCAT"/>
<dbReference type="Proteomes" id="UP000654075">
    <property type="component" value="Unassembled WGS sequence"/>
</dbReference>
<organism evidence="3 4">
    <name type="scientific">Polarella glacialis</name>
    <name type="common">Dinoflagellate</name>
    <dbReference type="NCBI Taxonomy" id="89957"/>
    <lineage>
        <taxon>Eukaryota</taxon>
        <taxon>Sar</taxon>
        <taxon>Alveolata</taxon>
        <taxon>Dinophyceae</taxon>
        <taxon>Suessiales</taxon>
        <taxon>Suessiaceae</taxon>
        <taxon>Polarella</taxon>
    </lineage>
</organism>
<accession>A0A813L0I3</accession>
<dbReference type="AlphaFoldDB" id="A0A813L0I3"/>
<gene>
    <name evidence="2" type="ORF">PGLA1383_LOCUS33221</name>
    <name evidence="3" type="ORF">PGLA2088_LOCUS39745</name>
</gene>
<dbReference type="OrthoDB" id="445613at2759"/>
<reference evidence="3" key="1">
    <citation type="submission" date="2021-02" db="EMBL/GenBank/DDBJ databases">
        <authorList>
            <person name="Dougan E. K."/>
            <person name="Rhodes N."/>
            <person name="Thang M."/>
            <person name="Chan C."/>
        </authorList>
    </citation>
    <scope>NUCLEOTIDE SEQUENCE</scope>
</reference>
<dbReference type="Pfam" id="PF13460">
    <property type="entry name" value="NAD_binding_10"/>
    <property type="match status" value="1"/>
</dbReference>
<dbReference type="InterPro" id="IPR036291">
    <property type="entry name" value="NAD(P)-bd_dom_sf"/>
</dbReference>
<dbReference type="Proteomes" id="UP000626109">
    <property type="component" value="Unassembled WGS sequence"/>
</dbReference>
<dbReference type="PANTHER" id="PTHR15020:SF11">
    <property type="entry name" value="OS06G0360300 PROTEIN"/>
    <property type="match status" value="1"/>
</dbReference>